<evidence type="ECO:0000313" key="2">
    <source>
        <dbReference type="EMBL" id="EDY15844.1"/>
    </source>
</evidence>
<feature type="chain" id="PRO_5002800751" evidence="1">
    <location>
        <begin position="24"/>
        <end position="494"/>
    </location>
</feature>
<organism evidence="2 3">
    <name type="scientific">Chthoniobacter flavus Ellin428</name>
    <dbReference type="NCBI Taxonomy" id="497964"/>
    <lineage>
        <taxon>Bacteria</taxon>
        <taxon>Pseudomonadati</taxon>
        <taxon>Verrucomicrobiota</taxon>
        <taxon>Spartobacteria</taxon>
        <taxon>Chthoniobacterales</taxon>
        <taxon>Chthoniobacteraceae</taxon>
        <taxon>Chthoniobacter</taxon>
    </lineage>
</organism>
<dbReference type="AlphaFoldDB" id="B4DCJ3"/>
<dbReference type="eggNOG" id="ENOG502ZPP3">
    <property type="taxonomic scope" value="Bacteria"/>
</dbReference>
<dbReference type="STRING" id="497964.CfE428DRAFT_6634"/>
<feature type="signal peptide" evidence="1">
    <location>
        <begin position="1"/>
        <end position="23"/>
    </location>
</feature>
<dbReference type="InParanoid" id="B4DCJ3"/>
<reference evidence="2 3" key="1">
    <citation type="journal article" date="2011" name="J. Bacteriol.">
        <title>Genome sequence of Chthoniobacter flavus Ellin428, an aerobic heterotrophic soil bacterium.</title>
        <authorList>
            <person name="Kant R."/>
            <person name="van Passel M.W."/>
            <person name="Palva A."/>
            <person name="Lucas S."/>
            <person name="Lapidus A."/>
            <person name="Glavina Del Rio T."/>
            <person name="Dalin E."/>
            <person name="Tice H."/>
            <person name="Bruce D."/>
            <person name="Goodwin L."/>
            <person name="Pitluck S."/>
            <person name="Larimer F.W."/>
            <person name="Land M.L."/>
            <person name="Hauser L."/>
            <person name="Sangwan P."/>
            <person name="de Vos W.M."/>
            <person name="Janssen P.H."/>
            <person name="Smidt H."/>
        </authorList>
    </citation>
    <scope>NUCLEOTIDE SEQUENCE [LARGE SCALE GENOMIC DNA]</scope>
    <source>
        <strain evidence="2 3">Ellin428</strain>
    </source>
</reference>
<dbReference type="RefSeq" id="WP_006983951.1">
    <property type="nucleotide sequence ID" value="NZ_ABVL01000051.1"/>
</dbReference>
<dbReference type="Proteomes" id="UP000005824">
    <property type="component" value="Unassembled WGS sequence"/>
</dbReference>
<evidence type="ECO:0000313" key="3">
    <source>
        <dbReference type="Proteomes" id="UP000005824"/>
    </source>
</evidence>
<name>B4DCJ3_9BACT</name>
<gene>
    <name evidence="2" type="ORF">CfE428DRAFT_6634</name>
</gene>
<comment type="caution">
    <text evidence="2">The sequence shown here is derived from an EMBL/GenBank/DDBJ whole genome shotgun (WGS) entry which is preliminary data.</text>
</comment>
<keyword evidence="1" id="KW-0732">Signal</keyword>
<dbReference type="EMBL" id="ABVL01000051">
    <property type="protein sequence ID" value="EDY15844.1"/>
    <property type="molecule type" value="Genomic_DNA"/>
</dbReference>
<keyword evidence="3" id="KW-1185">Reference proteome</keyword>
<sequence>MKFMLKTAALLGVAMALAGTASAQTKIYISGATTYRACVHQAICEMLDSGFTFGCDNSNPYKQNEAIYIGKLNQGNPATDPQVIIKTYWTGSLAGVYDLSNQNVITARYPADSVAVVTSTGFGAQGQTTFGASTATLTAGYATENHAPTCVLTDAFQNSCAASISTATIGGAAAADAITNASLTTAGTAPKAGGAGILGLVAFQWVIGQTSATQAAVTNITEQQALALVNGGEIPVMFLSGSTADKNKYLLQIGRNEDSGSRINAHAEAQNGFGNGVVQFALAFNTNNTSQADGRQTGGSGSTVASFDVWPSDAALNTAPGINWQTAGHSGYIGGGDVKNTLISQNPSLLASTQGHTSGGSLTDTSGNVPAAATNVYFIGYLGTSDAAVGGNAIQLNYNGVPFSAPNVLNGSYSLWGYEHMYYLSSLTGVAQQTCDAIADQLFTTDADVNGNNGAGSISVHGTSGTVLQSGILSGAANVTRFNSEEGGIISTNY</sequence>
<protein>
    <submittedName>
        <fullName evidence="2">Uncharacterized protein</fullName>
    </submittedName>
</protein>
<proteinExistence type="predicted"/>
<evidence type="ECO:0000256" key="1">
    <source>
        <dbReference type="SAM" id="SignalP"/>
    </source>
</evidence>
<accession>B4DCJ3</accession>